<proteinExistence type="predicted"/>
<organism evidence="1 2">
    <name type="scientific">Streptomyces rhizosphaericus</name>
    <dbReference type="NCBI Taxonomy" id="114699"/>
    <lineage>
        <taxon>Bacteria</taxon>
        <taxon>Bacillati</taxon>
        <taxon>Actinomycetota</taxon>
        <taxon>Actinomycetes</taxon>
        <taxon>Kitasatosporales</taxon>
        <taxon>Streptomycetaceae</taxon>
        <taxon>Streptomyces</taxon>
        <taxon>Streptomyces violaceusniger group</taxon>
    </lineage>
</organism>
<comment type="caution">
    <text evidence="1">The sequence shown here is derived from an EMBL/GenBank/DDBJ whole genome shotgun (WGS) entry which is preliminary data.</text>
</comment>
<reference evidence="1 2" key="1">
    <citation type="journal article" date="2019" name="Int. J. Syst. Evol. Microbiol.">
        <title>The Global Catalogue of Microorganisms (GCM) 10K type strain sequencing project: providing services to taxonomists for standard genome sequencing and annotation.</title>
        <authorList>
            <consortium name="The Broad Institute Genomics Platform"/>
            <consortium name="The Broad Institute Genome Sequencing Center for Infectious Disease"/>
            <person name="Wu L."/>
            <person name="Ma J."/>
        </authorList>
    </citation>
    <scope>NUCLEOTIDE SEQUENCE [LARGE SCALE GENOMIC DNA]</scope>
    <source>
        <strain evidence="1 2">JCM 11445</strain>
    </source>
</reference>
<dbReference type="EMBL" id="BAAAIE010000001">
    <property type="protein sequence ID" value="GAA0967665.1"/>
    <property type="molecule type" value="Genomic_DNA"/>
</dbReference>
<protein>
    <submittedName>
        <fullName evidence="1">Uncharacterized protein</fullName>
    </submittedName>
</protein>
<name>A0ABN1RY61_9ACTN</name>
<dbReference type="Proteomes" id="UP001500033">
    <property type="component" value="Unassembled WGS sequence"/>
</dbReference>
<accession>A0ABN1RY61</accession>
<gene>
    <name evidence="1" type="ORF">GCM10009576_002500</name>
</gene>
<evidence type="ECO:0000313" key="2">
    <source>
        <dbReference type="Proteomes" id="UP001500033"/>
    </source>
</evidence>
<keyword evidence="2" id="KW-1185">Reference proteome</keyword>
<sequence>MGDEDLGLLGEPHPAAHRLQQPDTDLRLQLGQLLGDGRRAAGEGGGDGREGAAVLELAQQTQSVQVERGVPALLAVKSSIAVKGALFVGSACE</sequence>
<evidence type="ECO:0000313" key="1">
    <source>
        <dbReference type="EMBL" id="GAA0967665.1"/>
    </source>
</evidence>